<dbReference type="PANTHER" id="PTHR46986:SF1">
    <property type="entry name" value="ENDORIBONUCLEASE YBEY, CHLOROPLASTIC"/>
    <property type="match status" value="1"/>
</dbReference>
<sequence length="198" mass="21098">MNTVSIEIANESGVAVEETSIVAAARYALDRMGVSALAELSVLLVELEAMADLHERWMDLPGPTDVMAFPMDELDSARRPDTAASGPALLGDIVLCPEFAREQAKKAGHSLLDELHLLTVHGVLHLLGYDHAEPAEEREMFGLQNRLLADFRATSRDALATAARDDADSRVLGAVGLEGDGAEDEGGEPATSPGEPNR</sequence>
<comment type="subcellular location">
    <subcellularLocation>
        <location evidence="9">Cytoplasm</location>
    </subcellularLocation>
</comment>
<keyword evidence="6 9" id="KW-0255">Endonuclease</keyword>
<dbReference type="PROSITE" id="PS01306">
    <property type="entry name" value="UPF0054"/>
    <property type="match status" value="1"/>
</dbReference>
<accession>A0AAC9HTB5</accession>
<feature type="binding site" evidence="9">
    <location>
        <position position="125"/>
    </location>
    <ligand>
        <name>Zn(2+)</name>
        <dbReference type="ChEBI" id="CHEBI:29105"/>
        <note>catalytic</note>
    </ligand>
</feature>
<dbReference type="Pfam" id="PF02130">
    <property type="entry name" value="YbeY"/>
    <property type="match status" value="1"/>
</dbReference>
<proteinExistence type="inferred from homology"/>
<evidence type="ECO:0000256" key="9">
    <source>
        <dbReference type="HAMAP-Rule" id="MF_00009"/>
    </source>
</evidence>
<organism evidence="11 12">
    <name type="scientific">Actinoalloteichus hymeniacidonis</name>
    <dbReference type="NCBI Taxonomy" id="340345"/>
    <lineage>
        <taxon>Bacteria</taxon>
        <taxon>Bacillati</taxon>
        <taxon>Actinomycetota</taxon>
        <taxon>Actinomycetes</taxon>
        <taxon>Pseudonocardiales</taxon>
        <taxon>Pseudonocardiaceae</taxon>
        <taxon>Actinoalloteichus</taxon>
    </lineage>
</organism>
<evidence type="ECO:0000256" key="6">
    <source>
        <dbReference type="ARBA" id="ARBA00022759"/>
    </source>
</evidence>
<comment type="similarity">
    <text evidence="1 9">Belongs to the endoribonuclease YbeY family.</text>
</comment>
<evidence type="ECO:0000256" key="3">
    <source>
        <dbReference type="ARBA" id="ARBA00022552"/>
    </source>
</evidence>
<feature type="region of interest" description="Disordered" evidence="10">
    <location>
        <begin position="174"/>
        <end position="198"/>
    </location>
</feature>
<dbReference type="PANTHER" id="PTHR46986">
    <property type="entry name" value="ENDORIBONUCLEASE YBEY, CHLOROPLASTIC"/>
    <property type="match status" value="1"/>
</dbReference>
<dbReference type="GO" id="GO:0006364">
    <property type="term" value="P:rRNA processing"/>
    <property type="evidence" value="ECO:0007669"/>
    <property type="project" value="UniProtKB-UniRule"/>
</dbReference>
<keyword evidence="2 9" id="KW-0690">Ribosome biogenesis</keyword>
<dbReference type="GO" id="GO:0008270">
    <property type="term" value="F:zinc ion binding"/>
    <property type="evidence" value="ECO:0007669"/>
    <property type="project" value="UniProtKB-UniRule"/>
</dbReference>
<dbReference type="HAMAP" id="MF_00009">
    <property type="entry name" value="Endoribonucl_YbeY"/>
    <property type="match status" value="1"/>
</dbReference>
<keyword evidence="12" id="KW-1185">Reference proteome</keyword>
<evidence type="ECO:0000313" key="11">
    <source>
        <dbReference type="EMBL" id="AOS65063.1"/>
    </source>
</evidence>
<evidence type="ECO:0000256" key="10">
    <source>
        <dbReference type="SAM" id="MobiDB-lite"/>
    </source>
</evidence>
<comment type="cofactor">
    <cofactor evidence="9">
        <name>Zn(2+)</name>
        <dbReference type="ChEBI" id="CHEBI:29105"/>
    </cofactor>
    <text evidence="9">Binds 1 zinc ion.</text>
</comment>
<dbReference type="NCBIfam" id="TIGR00043">
    <property type="entry name" value="rRNA maturation RNase YbeY"/>
    <property type="match status" value="1"/>
</dbReference>
<dbReference type="AlphaFoldDB" id="A0AAC9HTB5"/>
<evidence type="ECO:0000313" key="12">
    <source>
        <dbReference type="Proteomes" id="UP000095210"/>
    </source>
</evidence>
<keyword evidence="7 9" id="KW-0378">Hydrolase</keyword>
<gene>
    <name evidence="9" type="primary">ybeY</name>
    <name evidence="11" type="ORF">TL08_21380</name>
</gene>
<reference evidence="12" key="1">
    <citation type="submission" date="2016-03" db="EMBL/GenBank/DDBJ databases">
        <title>Complete genome sequence of the type strain Actinoalloteichus hymeniacidonis DSM 45092.</title>
        <authorList>
            <person name="Schaffert L."/>
            <person name="Albersmeier A."/>
            <person name="Winkler A."/>
            <person name="Kalinowski J."/>
            <person name="Zotchev S."/>
            <person name="Ruckert C."/>
        </authorList>
    </citation>
    <scope>NUCLEOTIDE SEQUENCE [LARGE SCALE GENOMIC DNA]</scope>
    <source>
        <strain evidence="12">HPA177(T) (DSM 45092(T))</strain>
    </source>
</reference>
<dbReference type="GO" id="GO:0004521">
    <property type="term" value="F:RNA endonuclease activity"/>
    <property type="evidence" value="ECO:0007669"/>
    <property type="project" value="UniProtKB-UniRule"/>
</dbReference>
<evidence type="ECO:0000256" key="5">
    <source>
        <dbReference type="ARBA" id="ARBA00022723"/>
    </source>
</evidence>
<name>A0AAC9HTB5_9PSEU</name>
<feature type="binding site" evidence="9">
    <location>
        <position position="121"/>
    </location>
    <ligand>
        <name>Zn(2+)</name>
        <dbReference type="ChEBI" id="CHEBI:29105"/>
        <note>catalytic</note>
    </ligand>
</feature>
<evidence type="ECO:0000256" key="8">
    <source>
        <dbReference type="ARBA" id="ARBA00022833"/>
    </source>
</evidence>
<keyword evidence="9" id="KW-0963">Cytoplasm</keyword>
<dbReference type="Gene3D" id="3.40.390.30">
    <property type="entry name" value="Metalloproteases ('zincins'), catalytic domain"/>
    <property type="match status" value="1"/>
</dbReference>
<dbReference type="InterPro" id="IPR020549">
    <property type="entry name" value="YbeY_CS"/>
</dbReference>
<evidence type="ECO:0000256" key="2">
    <source>
        <dbReference type="ARBA" id="ARBA00022517"/>
    </source>
</evidence>
<dbReference type="KEGG" id="ahm:TL08_21380"/>
<keyword evidence="3 9" id="KW-0698">rRNA processing</keyword>
<dbReference type="EMBL" id="CP014859">
    <property type="protein sequence ID" value="AOS65063.1"/>
    <property type="molecule type" value="Genomic_DNA"/>
</dbReference>
<dbReference type="GO" id="GO:0005737">
    <property type="term" value="C:cytoplasm"/>
    <property type="evidence" value="ECO:0007669"/>
    <property type="project" value="UniProtKB-SubCell"/>
</dbReference>
<keyword evidence="8 9" id="KW-0862">Zinc</keyword>
<protein>
    <recommendedName>
        <fullName evidence="9">Endoribonuclease YbeY</fullName>
        <ecNumber evidence="9">3.1.-.-</ecNumber>
    </recommendedName>
</protein>
<evidence type="ECO:0000256" key="7">
    <source>
        <dbReference type="ARBA" id="ARBA00022801"/>
    </source>
</evidence>
<dbReference type="EC" id="3.1.-.-" evidence="9"/>
<evidence type="ECO:0000256" key="4">
    <source>
        <dbReference type="ARBA" id="ARBA00022722"/>
    </source>
</evidence>
<comment type="function">
    <text evidence="9">Single strand-specific metallo-endoribonuclease involved in late-stage 70S ribosome quality control and in maturation of the 3' terminus of the 16S rRNA.</text>
</comment>
<feature type="binding site" evidence="9">
    <location>
        <position position="131"/>
    </location>
    <ligand>
        <name>Zn(2+)</name>
        <dbReference type="ChEBI" id="CHEBI:29105"/>
        <note>catalytic</note>
    </ligand>
</feature>
<keyword evidence="4 9" id="KW-0540">Nuclease</keyword>
<dbReference type="InterPro" id="IPR023091">
    <property type="entry name" value="MetalPrtase_cat_dom_sf_prd"/>
</dbReference>
<evidence type="ECO:0000256" key="1">
    <source>
        <dbReference type="ARBA" id="ARBA00010875"/>
    </source>
</evidence>
<dbReference type="InterPro" id="IPR002036">
    <property type="entry name" value="YbeY"/>
</dbReference>
<dbReference type="Proteomes" id="UP000095210">
    <property type="component" value="Chromosome"/>
</dbReference>
<dbReference type="SUPFAM" id="SSF55486">
    <property type="entry name" value="Metalloproteases ('zincins'), catalytic domain"/>
    <property type="match status" value="1"/>
</dbReference>
<dbReference type="GO" id="GO:0004222">
    <property type="term" value="F:metalloendopeptidase activity"/>
    <property type="evidence" value="ECO:0007669"/>
    <property type="project" value="InterPro"/>
</dbReference>
<keyword evidence="5 9" id="KW-0479">Metal-binding</keyword>